<dbReference type="RefSeq" id="WP_107751410.1">
    <property type="nucleotide sequence ID" value="NZ_QBKF01000004.1"/>
</dbReference>
<dbReference type="CDD" id="cd06558">
    <property type="entry name" value="crotonase-like"/>
    <property type="match status" value="1"/>
</dbReference>
<proteinExistence type="inferred from homology"/>
<organism evidence="3 4">
    <name type="scientific">Pararhodobacter aggregans</name>
    <dbReference type="NCBI Taxonomy" id="404875"/>
    <lineage>
        <taxon>Bacteria</taxon>
        <taxon>Pseudomonadati</taxon>
        <taxon>Pseudomonadota</taxon>
        <taxon>Alphaproteobacteria</taxon>
        <taxon>Rhodobacterales</taxon>
        <taxon>Paracoccaceae</taxon>
        <taxon>Pararhodobacter</taxon>
    </lineage>
</organism>
<gene>
    <name evidence="3" type="ORF">DDE23_07805</name>
</gene>
<reference evidence="3 4" key="1">
    <citation type="journal article" date="2011" name="Syst. Appl. Microbiol.">
        <title>Defluviimonas denitrificans gen. nov., sp. nov., and Pararhodobacter aggregans gen. nov., sp. nov., non-phototrophic Rhodobacteraceae from the biofilter of a marine aquaculture.</title>
        <authorList>
            <person name="Foesel B.U."/>
            <person name="Drake H.L."/>
            <person name="Schramm A."/>
        </authorList>
    </citation>
    <scope>NUCLEOTIDE SEQUENCE [LARGE SCALE GENOMIC DNA]</scope>
    <source>
        <strain evidence="3 4">D1-19</strain>
    </source>
</reference>
<evidence type="ECO:0000313" key="4">
    <source>
        <dbReference type="Proteomes" id="UP000244810"/>
    </source>
</evidence>
<dbReference type="Gene3D" id="3.90.226.10">
    <property type="entry name" value="2-enoyl-CoA Hydratase, Chain A, domain 1"/>
    <property type="match status" value="1"/>
</dbReference>
<dbReference type="Proteomes" id="UP000244810">
    <property type="component" value="Unassembled WGS sequence"/>
</dbReference>
<comment type="similarity">
    <text evidence="1 2">Belongs to the enoyl-CoA hydratase/isomerase family.</text>
</comment>
<keyword evidence="4" id="KW-1185">Reference proteome</keyword>
<dbReference type="InterPro" id="IPR051683">
    <property type="entry name" value="Enoyl-CoA_Hydratase/Isomerase"/>
</dbReference>
<dbReference type="AlphaFoldDB" id="A0A2T7UTV6"/>
<comment type="caution">
    <text evidence="3">The sequence shown here is derived from an EMBL/GenBank/DDBJ whole genome shotgun (WGS) entry which is preliminary data.</text>
</comment>
<accession>A0A2T7UTV6</accession>
<evidence type="ECO:0000256" key="1">
    <source>
        <dbReference type="ARBA" id="ARBA00005254"/>
    </source>
</evidence>
<protein>
    <recommendedName>
        <fullName evidence="5">Enoyl-CoA hydratase/isomerase family protein</fullName>
    </recommendedName>
</protein>
<evidence type="ECO:0000313" key="3">
    <source>
        <dbReference type="EMBL" id="PVE48036.1"/>
    </source>
</evidence>
<dbReference type="PANTHER" id="PTHR42964:SF1">
    <property type="entry name" value="POLYKETIDE BIOSYNTHESIS ENOYL-COA HYDRATASE PKSH-RELATED"/>
    <property type="match status" value="1"/>
</dbReference>
<dbReference type="InterPro" id="IPR029045">
    <property type="entry name" value="ClpP/crotonase-like_dom_sf"/>
</dbReference>
<name>A0A2T7UTV6_9RHOB</name>
<sequence>MSLVTLEEEAGVARLTLHREGRANALTAELLEDLLAALDHVGTPRALVLSGAGRHFSTGGDVARFAAEVEAGNGRAYARRTVGALNAAILRLSALPCPVIARVQGALTGGALGLVLAADLVVMTPGAFIQPWYAVVGFAPDGGWTGMLADRIGADRVRALHLLNGRITAAEAQALGLAQAVSDDPEGVVAGWLSTLAAHEPGCMAAVKRLLARDPAPSLAAELAAFVERVEAPEVRAGMARFLHSLERA</sequence>
<evidence type="ECO:0000256" key="2">
    <source>
        <dbReference type="RuleBase" id="RU003707"/>
    </source>
</evidence>
<dbReference type="OrthoDB" id="9777711at2"/>
<dbReference type="EMBL" id="QDDR01000003">
    <property type="protein sequence ID" value="PVE48036.1"/>
    <property type="molecule type" value="Genomic_DNA"/>
</dbReference>
<dbReference type="InterPro" id="IPR001753">
    <property type="entry name" value="Enoyl-CoA_hydra/iso"/>
</dbReference>
<dbReference type="SUPFAM" id="SSF52096">
    <property type="entry name" value="ClpP/crotonase"/>
    <property type="match status" value="1"/>
</dbReference>
<dbReference type="Pfam" id="PF00378">
    <property type="entry name" value="ECH_1"/>
    <property type="match status" value="1"/>
</dbReference>
<dbReference type="GO" id="GO:0003824">
    <property type="term" value="F:catalytic activity"/>
    <property type="evidence" value="ECO:0007669"/>
    <property type="project" value="InterPro"/>
</dbReference>
<dbReference type="PANTHER" id="PTHR42964">
    <property type="entry name" value="ENOYL-COA HYDRATASE"/>
    <property type="match status" value="1"/>
</dbReference>
<dbReference type="PROSITE" id="PS00166">
    <property type="entry name" value="ENOYL_COA_HYDRATASE"/>
    <property type="match status" value="1"/>
</dbReference>
<evidence type="ECO:0008006" key="5">
    <source>
        <dbReference type="Google" id="ProtNLM"/>
    </source>
</evidence>
<dbReference type="InterPro" id="IPR018376">
    <property type="entry name" value="Enoyl-CoA_hyd/isom_CS"/>
</dbReference>